<dbReference type="InterPro" id="IPR032675">
    <property type="entry name" value="LRR_dom_sf"/>
</dbReference>
<dbReference type="Gene3D" id="3.80.10.10">
    <property type="entry name" value="Ribonuclease Inhibitor"/>
    <property type="match status" value="1"/>
</dbReference>
<proteinExistence type="predicted"/>
<dbReference type="Proteomes" id="UP001626550">
    <property type="component" value="Unassembled WGS sequence"/>
</dbReference>
<accession>A0ABD2PYH3</accession>
<dbReference type="AlphaFoldDB" id="A0ABD2PYH3"/>
<evidence type="ECO:0000313" key="2">
    <source>
        <dbReference type="EMBL" id="KAL3312148.1"/>
    </source>
</evidence>
<organism evidence="2 3">
    <name type="scientific">Cichlidogyrus casuarinus</name>
    <dbReference type="NCBI Taxonomy" id="1844966"/>
    <lineage>
        <taxon>Eukaryota</taxon>
        <taxon>Metazoa</taxon>
        <taxon>Spiralia</taxon>
        <taxon>Lophotrochozoa</taxon>
        <taxon>Platyhelminthes</taxon>
        <taxon>Monogenea</taxon>
        <taxon>Monopisthocotylea</taxon>
        <taxon>Dactylogyridea</taxon>
        <taxon>Ancyrocephalidae</taxon>
        <taxon>Cichlidogyrus</taxon>
    </lineage>
</organism>
<feature type="region of interest" description="Disordered" evidence="1">
    <location>
        <begin position="162"/>
        <end position="185"/>
    </location>
</feature>
<evidence type="ECO:0000313" key="3">
    <source>
        <dbReference type="Proteomes" id="UP001626550"/>
    </source>
</evidence>
<name>A0ABD2PYH3_9PLAT</name>
<dbReference type="EMBL" id="JBJKFK010001829">
    <property type="protein sequence ID" value="KAL3312148.1"/>
    <property type="molecule type" value="Genomic_DNA"/>
</dbReference>
<evidence type="ECO:0000256" key="1">
    <source>
        <dbReference type="SAM" id="MobiDB-lite"/>
    </source>
</evidence>
<reference evidence="2 3" key="1">
    <citation type="submission" date="2024-11" db="EMBL/GenBank/DDBJ databases">
        <title>Adaptive evolution of stress response genes in parasites aligns with host niche diversity.</title>
        <authorList>
            <person name="Hahn C."/>
            <person name="Resl P."/>
        </authorList>
    </citation>
    <scope>NUCLEOTIDE SEQUENCE [LARGE SCALE GENOMIC DNA]</scope>
    <source>
        <strain evidence="2">EGGRZ-B1_66</strain>
        <tissue evidence="2">Body</tissue>
    </source>
</reference>
<keyword evidence="3" id="KW-1185">Reference proteome</keyword>
<gene>
    <name evidence="2" type="ORF">Ciccas_009264</name>
</gene>
<protein>
    <submittedName>
        <fullName evidence="2">Uncharacterized protein</fullName>
    </submittedName>
</protein>
<feature type="compositionally biased region" description="Basic and acidic residues" evidence="1">
    <location>
        <begin position="162"/>
        <end position="172"/>
    </location>
</feature>
<sequence>MLKLTAKKDYDLESIYKRYRQKAFQKHKERQKISGEILNRFGPDLVIARLVCDLGGRVKFSDSDEWIQNYRNLPAILPQTFEEEHKLTIIDASGTSICYEAFEHFRKHLKHLLVESNPQIEDKELACLLLEDYVPKLHVTGVDYLGKLDSEQKEHILKLVDDQQNEESKIDTECSETENSNKAHN</sequence>
<comment type="caution">
    <text evidence="2">The sequence shown here is derived from an EMBL/GenBank/DDBJ whole genome shotgun (WGS) entry which is preliminary data.</text>
</comment>